<organism evidence="3">
    <name type="scientific">Desulfovibrio sp. U5L</name>
    <dbReference type="NCBI Taxonomy" id="596152"/>
    <lineage>
        <taxon>Bacteria</taxon>
        <taxon>Pseudomonadati</taxon>
        <taxon>Thermodesulfobacteriota</taxon>
        <taxon>Desulfovibrionia</taxon>
        <taxon>Desulfovibrionales</taxon>
        <taxon>Desulfovibrionaceae</taxon>
        <taxon>Desulfovibrio</taxon>
    </lineage>
</organism>
<dbReference type="eggNOG" id="COG0739">
    <property type="taxonomic scope" value="Bacteria"/>
</dbReference>
<evidence type="ECO:0000256" key="1">
    <source>
        <dbReference type="SAM" id="MobiDB-lite"/>
    </source>
</evidence>
<dbReference type="InterPro" id="IPR050570">
    <property type="entry name" value="Cell_wall_metabolism_enzyme"/>
</dbReference>
<name>I2PWY2_9BACT</name>
<reference evidence="3" key="1">
    <citation type="submission" date="2011-11" db="EMBL/GenBank/DDBJ databases">
        <title>Improved High-Quality Draft sequence of Desulfovibrio sp. U5L.</title>
        <authorList>
            <consortium name="US DOE Joint Genome Institute"/>
            <person name="Lucas S."/>
            <person name="Han J."/>
            <person name="Lapidus A."/>
            <person name="Cheng J.-F."/>
            <person name="Goodwin L."/>
            <person name="Pitluck S."/>
            <person name="Peters L."/>
            <person name="Ovchinnikova G."/>
            <person name="Held B."/>
            <person name="Detter J.C."/>
            <person name="Han C."/>
            <person name="Tapia R."/>
            <person name="Land M."/>
            <person name="Hauser L."/>
            <person name="Kyrpides N."/>
            <person name="Ivanova N."/>
            <person name="Pagani I."/>
            <person name="Gabster J."/>
            <person name="Walker C."/>
            <person name="Stolyar S."/>
            <person name="Stahl D."/>
            <person name="Arkin A."/>
            <person name="Dehal P."/>
            <person name="Hazen T."/>
            <person name="Woyke T."/>
        </authorList>
    </citation>
    <scope>NUCLEOTIDE SEQUENCE [LARGE SCALE GENOMIC DNA]</scope>
    <source>
        <strain evidence="3">U5L</strain>
    </source>
</reference>
<dbReference type="SUPFAM" id="SSF51261">
    <property type="entry name" value="Duplicated hybrid motif"/>
    <property type="match status" value="1"/>
</dbReference>
<dbReference type="GO" id="GO:0004222">
    <property type="term" value="F:metalloendopeptidase activity"/>
    <property type="evidence" value="ECO:0007669"/>
    <property type="project" value="TreeGrafter"/>
</dbReference>
<protein>
    <submittedName>
        <fullName evidence="3">Metalloendopeptidase-like membrane protein</fullName>
    </submittedName>
</protein>
<dbReference type="HOGENOM" id="CLU_1438987_0_0_7"/>
<dbReference type="InterPro" id="IPR016047">
    <property type="entry name" value="M23ase_b-sheet_dom"/>
</dbReference>
<dbReference type="Gene3D" id="2.70.70.10">
    <property type="entry name" value="Glucose Permease (Domain IIA)"/>
    <property type="match status" value="1"/>
</dbReference>
<dbReference type="CDD" id="cd12797">
    <property type="entry name" value="M23_peptidase"/>
    <property type="match status" value="1"/>
</dbReference>
<feature type="domain" description="M23ase beta-sheet core" evidence="2">
    <location>
        <begin position="75"/>
        <end position="170"/>
    </location>
</feature>
<evidence type="ECO:0000313" key="3">
    <source>
        <dbReference type="EMBL" id="EIG52038.1"/>
    </source>
</evidence>
<evidence type="ECO:0000259" key="2">
    <source>
        <dbReference type="Pfam" id="PF01551"/>
    </source>
</evidence>
<proteinExistence type="predicted"/>
<dbReference type="EMBL" id="JH600068">
    <property type="protein sequence ID" value="EIG52038.1"/>
    <property type="molecule type" value="Genomic_DNA"/>
</dbReference>
<dbReference type="InterPro" id="IPR011055">
    <property type="entry name" value="Dup_hybrid_motif"/>
</dbReference>
<accession>I2PWY2</accession>
<dbReference type="AlphaFoldDB" id="I2PWY2"/>
<dbReference type="PANTHER" id="PTHR21666">
    <property type="entry name" value="PEPTIDASE-RELATED"/>
    <property type="match status" value="1"/>
</dbReference>
<feature type="compositionally biased region" description="Basic residues" evidence="1">
    <location>
        <begin position="50"/>
        <end position="59"/>
    </location>
</feature>
<feature type="region of interest" description="Disordered" evidence="1">
    <location>
        <begin position="43"/>
        <end position="72"/>
    </location>
</feature>
<dbReference type="STRING" id="596152.DesU5LDRAFT_0323"/>
<gene>
    <name evidence="3" type="ORF">DesU5LDRAFT_0323</name>
</gene>
<dbReference type="Pfam" id="PF01551">
    <property type="entry name" value="Peptidase_M23"/>
    <property type="match status" value="1"/>
</dbReference>
<dbReference type="PANTHER" id="PTHR21666:SF270">
    <property type="entry name" value="MUREIN HYDROLASE ACTIVATOR ENVC"/>
    <property type="match status" value="1"/>
</dbReference>
<sequence length="188" mass="20012">MRGEDQKRWRVSQTLGRYALGLCLAVLTVSLAEPALAAKTGISPAAGKTGKAKKSHKRVSSGFGTRSDPLGKSKKFHKGLDITGQAGLPVLALREGTVVFAGWKGAYGRMVDIDHGNGVKTRYAHLRSLAVKRGDRVGKGYVVGTLGRTGRTTGNNLHFEVRVNDKPANPDNHLTDASALLRRGSRGG</sequence>